<reference evidence="8 9" key="1">
    <citation type="submission" date="2017-09" db="EMBL/GenBank/DDBJ databases">
        <authorList>
            <person name="Ehlers B."/>
            <person name="Leendertz F.H."/>
        </authorList>
    </citation>
    <scope>NUCLEOTIDE SEQUENCE [LARGE SCALE GENOMIC DNA]</scope>
    <source>
        <strain evidence="8 9">CGMCC 1.10978</strain>
    </source>
</reference>
<comment type="subcellular location">
    <subcellularLocation>
        <location evidence="1">Cell outer membrane</location>
        <topology evidence="1">Lipid-anchor</topology>
    </subcellularLocation>
</comment>
<protein>
    <recommendedName>
        <fullName evidence="10">Lipoprotein-attachment site-containing protein</fullName>
    </recommendedName>
</protein>
<name>A0A286D635_9GAMM</name>
<keyword evidence="6" id="KW-0449">Lipoprotein</keyword>
<dbReference type="Proteomes" id="UP000219374">
    <property type="component" value="Unassembled WGS sequence"/>
</dbReference>
<feature type="compositionally biased region" description="Acidic residues" evidence="7">
    <location>
        <begin position="57"/>
        <end position="76"/>
    </location>
</feature>
<proteinExistence type="predicted"/>
<keyword evidence="2" id="KW-0732">Signal</keyword>
<evidence type="ECO:0000313" key="8">
    <source>
        <dbReference type="EMBL" id="SOD54096.1"/>
    </source>
</evidence>
<keyword evidence="9" id="KW-1185">Reference proteome</keyword>
<accession>A0A286D635</accession>
<evidence type="ECO:0000256" key="5">
    <source>
        <dbReference type="ARBA" id="ARBA00023237"/>
    </source>
</evidence>
<dbReference type="PROSITE" id="PS51257">
    <property type="entry name" value="PROKAR_LIPOPROTEIN"/>
    <property type="match status" value="1"/>
</dbReference>
<feature type="compositionally biased region" description="Low complexity" evidence="7">
    <location>
        <begin position="34"/>
        <end position="56"/>
    </location>
</feature>
<dbReference type="EMBL" id="OCND01000003">
    <property type="protein sequence ID" value="SOD54096.1"/>
    <property type="molecule type" value="Genomic_DNA"/>
</dbReference>
<evidence type="ECO:0000256" key="2">
    <source>
        <dbReference type="ARBA" id="ARBA00022729"/>
    </source>
</evidence>
<evidence type="ECO:0000256" key="6">
    <source>
        <dbReference type="ARBA" id="ARBA00023288"/>
    </source>
</evidence>
<keyword evidence="3" id="KW-0472">Membrane</keyword>
<dbReference type="NCBIfam" id="NF047847">
    <property type="entry name" value="SS_mature_LptM"/>
    <property type="match status" value="1"/>
</dbReference>
<evidence type="ECO:0000256" key="1">
    <source>
        <dbReference type="ARBA" id="ARBA00004459"/>
    </source>
</evidence>
<evidence type="ECO:0000256" key="4">
    <source>
        <dbReference type="ARBA" id="ARBA00023139"/>
    </source>
</evidence>
<dbReference type="InterPro" id="IPR032831">
    <property type="entry name" value="LptM_cons"/>
</dbReference>
<dbReference type="AlphaFoldDB" id="A0A286D635"/>
<gene>
    <name evidence="8" type="ORF">SAMN06296416_10385</name>
</gene>
<keyword evidence="5" id="KW-0998">Cell outer membrane</keyword>
<evidence type="ECO:0000313" key="9">
    <source>
        <dbReference type="Proteomes" id="UP000219374"/>
    </source>
</evidence>
<evidence type="ECO:0008006" key="10">
    <source>
        <dbReference type="Google" id="ProtNLM"/>
    </source>
</evidence>
<feature type="region of interest" description="Disordered" evidence="7">
    <location>
        <begin position="31"/>
        <end position="76"/>
    </location>
</feature>
<dbReference type="RefSeq" id="WP_097121414.1">
    <property type="nucleotide sequence ID" value="NZ_OCND01000003.1"/>
</dbReference>
<evidence type="ECO:0000256" key="3">
    <source>
        <dbReference type="ARBA" id="ARBA00023136"/>
    </source>
</evidence>
<sequence>MKTLSRFAIIAAVIGLLAACGAKGPLFLPEKPLQEAAPAEDAATPPGEDAPDAPAQPEDDETPAEEEPAAAADGDE</sequence>
<organism evidence="8 9">
    <name type="scientific">Pseudoxanthomonas wuyuanensis</name>
    <dbReference type="NCBI Taxonomy" id="1073196"/>
    <lineage>
        <taxon>Bacteria</taxon>
        <taxon>Pseudomonadati</taxon>
        <taxon>Pseudomonadota</taxon>
        <taxon>Gammaproteobacteria</taxon>
        <taxon>Lysobacterales</taxon>
        <taxon>Lysobacteraceae</taxon>
        <taxon>Pseudoxanthomonas</taxon>
    </lineage>
</organism>
<evidence type="ECO:0000256" key="7">
    <source>
        <dbReference type="SAM" id="MobiDB-lite"/>
    </source>
</evidence>
<keyword evidence="4" id="KW-0564">Palmitate</keyword>